<protein>
    <recommendedName>
        <fullName evidence="4">PqqD family protein</fullName>
    </recommendedName>
</protein>
<dbReference type="EMBL" id="CP008822">
    <property type="protein sequence ID" value="AIM26832.1"/>
    <property type="molecule type" value="Genomic_DNA"/>
</dbReference>
<dbReference type="OMA" id="LAYYVWL"/>
<dbReference type="AlphaFoldDB" id="A0A088E4X8"/>
<dbReference type="InterPro" id="IPR041881">
    <property type="entry name" value="PqqD_sf"/>
</dbReference>
<organism evidence="2 3">
    <name type="scientific">Metallosphaera sedula</name>
    <dbReference type="NCBI Taxonomy" id="43687"/>
    <lineage>
        <taxon>Archaea</taxon>
        <taxon>Thermoproteota</taxon>
        <taxon>Thermoprotei</taxon>
        <taxon>Sulfolobales</taxon>
        <taxon>Sulfolobaceae</taxon>
        <taxon>Metallosphaera</taxon>
    </lineage>
</organism>
<name>A0A088E4X8_9CREN</name>
<gene>
    <name evidence="2" type="ORF">HA72_0670</name>
</gene>
<dbReference type="Proteomes" id="UP000029084">
    <property type="component" value="Chromosome"/>
</dbReference>
<feature type="region of interest" description="Disordered" evidence="1">
    <location>
        <begin position="1"/>
        <end position="36"/>
    </location>
</feature>
<reference evidence="2 3" key="1">
    <citation type="journal article" date="2014" name="J. Bacteriol.">
        <title>Role of an Archaeal PitA Transporter in the Copper and Arsenic Resistance of Metallosphaera sedula, an Extreme Thermoacidophile.</title>
        <authorList>
            <person name="McCarthy S."/>
            <person name="Ai C."/>
            <person name="Wheaton G."/>
            <person name="Tevatia R."/>
            <person name="Eckrich V."/>
            <person name="Kelly R."/>
            <person name="Blum P."/>
        </authorList>
    </citation>
    <scope>NUCLEOTIDE SEQUENCE [LARGE SCALE GENOMIC DNA]</scope>
    <source>
        <strain evidence="2 3">CuR1</strain>
    </source>
</reference>
<dbReference type="InterPro" id="IPR008792">
    <property type="entry name" value="PQQD"/>
</dbReference>
<evidence type="ECO:0000313" key="2">
    <source>
        <dbReference type="EMBL" id="AIM26832.1"/>
    </source>
</evidence>
<evidence type="ECO:0008006" key="4">
    <source>
        <dbReference type="Google" id="ProtNLM"/>
    </source>
</evidence>
<evidence type="ECO:0000313" key="3">
    <source>
        <dbReference type="Proteomes" id="UP000029084"/>
    </source>
</evidence>
<dbReference type="Gene3D" id="1.10.10.1150">
    <property type="entry name" value="Coenzyme PQQ synthesis protein D (PqqD)"/>
    <property type="match status" value="1"/>
</dbReference>
<dbReference type="Pfam" id="PF05402">
    <property type="entry name" value="PqqD"/>
    <property type="match status" value="1"/>
</dbReference>
<accession>A0A088E4X8</accession>
<sequence>MNFEEDRQPEEEHDHFHPSLDYDEIKDRKPRREGEYVDKSEDGEKFIIKLAEDRVYEVAAVAYYIWAMCDGERTVGDIVQEISKEAQIEEEQIRAPIVAVLEQLQEAALITI</sequence>
<evidence type="ECO:0000256" key="1">
    <source>
        <dbReference type="SAM" id="MobiDB-lite"/>
    </source>
</evidence>
<proteinExistence type="predicted"/>